<dbReference type="GO" id="GO:0004574">
    <property type="term" value="F:oligo-1,6-glucosidase activity"/>
    <property type="evidence" value="ECO:0007669"/>
    <property type="project" value="UniProtKB-EC"/>
</dbReference>
<comment type="caution">
    <text evidence="5">The sequence shown here is derived from an EMBL/GenBank/DDBJ whole genome shotgun (WGS) entry which is preliminary data.</text>
</comment>
<name>A0A7Y9LBE3_9ACTN</name>
<dbReference type="AlphaFoldDB" id="A0A7Y9LBE3"/>
<keyword evidence="2 5" id="KW-0378">Hydrolase</keyword>
<evidence type="ECO:0000256" key="1">
    <source>
        <dbReference type="ARBA" id="ARBA00008061"/>
    </source>
</evidence>
<evidence type="ECO:0000259" key="4">
    <source>
        <dbReference type="SMART" id="SM00642"/>
    </source>
</evidence>
<keyword evidence="6" id="KW-1185">Reference proteome</keyword>
<evidence type="ECO:0000256" key="2">
    <source>
        <dbReference type="ARBA" id="ARBA00022801"/>
    </source>
</evidence>
<dbReference type="Proteomes" id="UP000569914">
    <property type="component" value="Unassembled WGS sequence"/>
</dbReference>
<dbReference type="Gene3D" id="3.20.20.80">
    <property type="entry name" value="Glycosidases"/>
    <property type="match status" value="1"/>
</dbReference>
<dbReference type="RefSeq" id="WP_179751937.1">
    <property type="nucleotide sequence ID" value="NZ_JACCBU010000001.1"/>
</dbReference>
<dbReference type="Gene3D" id="2.60.40.1180">
    <property type="entry name" value="Golgi alpha-mannosidase II"/>
    <property type="match status" value="1"/>
</dbReference>
<dbReference type="PANTHER" id="PTHR10357:SF179">
    <property type="entry name" value="NEUTRAL AND BASIC AMINO ACID TRANSPORT PROTEIN RBAT"/>
    <property type="match status" value="1"/>
</dbReference>
<dbReference type="InterPro" id="IPR006047">
    <property type="entry name" value="GH13_cat_dom"/>
</dbReference>
<dbReference type="SUPFAM" id="SSF51445">
    <property type="entry name" value="(Trans)glycosidases"/>
    <property type="match status" value="1"/>
</dbReference>
<protein>
    <submittedName>
        <fullName evidence="5">Oligo-1,6-glucosidase</fullName>
        <ecNumber evidence="5">3.2.1.10</ecNumber>
    </submittedName>
</protein>
<evidence type="ECO:0000256" key="3">
    <source>
        <dbReference type="ARBA" id="ARBA00023295"/>
    </source>
</evidence>
<comment type="similarity">
    <text evidence="1">Belongs to the glycosyl hydrolase 13 family.</text>
</comment>
<keyword evidence="3 5" id="KW-0326">Glycosidase</keyword>
<proteinExistence type="inferred from homology"/>
<dbReference type="NCBIfam" id="NF008183">
    <property type="entry name" value="PRK10933.1"/>
    <property type="match status" value="1"/>
</dbReference>
<feature type="domain" description="Glycosyl hydrolase family 13 catalytic" evidence="4">
    <location>
        <begin position="17"/>
        <end position="426"/>
    </location>
</feature>
<evidence type="ECO:0000313" key="6">
    <source>
        <dbReference type="Proteomes" id="UP000569914"/>
    </source>
</evidence>
<accession>A0A7Y9LBE3</accession>
<dbReference type="SUPFAM" id="SSF51011">
    <property type="entry name" value="Glycosyl hydrolase domain"/>
    <property type="match status" value="1"/>
</dbReference>
<dbReference type="InterPro" id="IPR045857">
    <property type="entry name" value="O16G_dom_2"/>
</dbReference>
<dbReference type="FunFam" id="3.20.20.80:FF:000064">
    <property type="entry name" value="Oligo-1,6-glucosidase"/>
    <property type="match status" value="1"/>
</dbReference>
<sequence>MTSAAGQEWWRSAVVYQVYPRSFADSNGDGIGDLPGLVGRLDYLHRLGVDVVWLSPVFASPQDDNGYDISDYYAIDPVFGTLDDLDRLIDGLHRRGMKLMLDMVVNHTSDEHPWFVEARDPASPKRDWYWWRPPAADGGPPYNWASVFSGSAWTLDERSGEYYLHLYGAKQPDLNWENPEVRQAMQAMMRWWADRGVDGFRLDAINLIAKADEFADGPPMPGSPYGIPWDLVAYGPRLDQFLAELHREVGFTERKLITVGETAGVTIEQARRLTDPARGELGMVFTFDHLDLDQKAVGAKWGLADVELPVLKRAFARWQDGLADVGWNSLYWNNHDQPRVVSRFGDDSAEHRVASAKTLATVLHLHQGTPYVYQGEELGMTNTAYTEIGHYRDLESLNYYRNGLGLGLPEEQLLRALAARSRDNARAPMHWDDTAQAGFTEGTPWIDVNPNHTLINAAAAEADPDSVFHHYRRLIKLRHAEPVIVHGRFELLLPDHDQLWVFTRSLDHDRLLVLANCSSAPALLPAGELPELAGATTLISTHGEPSGGELRPWESTVLRLRT</sequence>
<gene>
    <name evidence="5" type="ORF">BKA15_002971</name>
</gene>
<dbReference type="FunFam" id="3.90.400.10:FF:000002">
    <property type="entry name" value="Sucrose isomerase"/>
    <property type="match status" value="1"/>
</dbReference>
<dbReference type="InterPro" id="IPR017853">
    <property type="entry name" value="GH"/>
</dbReference>
<dbReference type="SMART" id="SM00642">
    <property type="entry name" value="Aamy"/>
    <property type="match status" value="1"/>
</dbReference>
<dbReference type="EMBL" id="JACCBU010000001">
    <property type="protein sequence ID" value="NYE71642.1"/>
    <property type="molecule type" value="Genomic_DNA"/>
</dbReference>
<dbReference type="GO" id="GO:0009313">
    <property type="term" value="P:oligosaccharide catabolic process"/>
    <property type="evidence" value="ECO:0007669"/>
    <property type="project" value="TreeGrafter"/>
</dbReference>
<dbReference type="Gene3D" id="3.90.400.10">
    <property type="entry name" value="Oligo-1,6-glucosidase, Domain 2"/>
    <property type="match status" value="1"/>
</dbReference>
<dbReference type="PANTHER" id="PTHR10357">
    <property type="entry name" value="ALPHA-AMYLASE FAMILY MEMBER"/>
    <property type="match status" value="1"/>
</dbReference>
<dbReference type="CDD" id="cd11333">
    <property type="entry name" value="AmyAc_SI_OligoGlu_DGase"/>
    <property type="match status" value="1"/>
</dbReference>
<dbReference type="Pfam" id="PF00128">
    <property type="entry name" value="Alpha-amylase"/>
    <property type="match status" value="1"/>
</dbReference>
<organism evidence="5 6">
    <name type="scientific">Microlunatus parietis</name>
    <dbReference type="NCBI Taxonomy" id="682979"/>
    <lineage>
        <taxon>Bacteria</taxon>
        <taxon>Bacillati</taxon>
        <taxon>Actinomycetota</taxon>
        <taxon>Actinomycetes</taxon>
        <taxon>Propionibacteriales</taxon>
        <taxon>Propionibacteriaceae</taxon>
        <taxon>Microlunatus</taxon>
    </lineage>
</organism>
<reference evidence="5 6" key="1">
    <citation type="submission" date="2020-07" db="EMBL/GenBank/DDBJ databases">
        <title>Sequencing the genomes of 1000 actinobacteria strains.</title>
        <authorList>
            <person name="Klenk H.-P."/>
        </authorList>
    </citation>
    <scope>NUCLEOTIDE SEQUENCE [LARGE SCALE GENOMIC DNA]</scope>
    <source>
        <strain evidence="5 6">DSM 22083</strain>
    </source>
</reference>
<dbReference type="GO" id="GO:0004556">
    <property type="term" value="F:alpha-amylase activity"/>
    <property type="evidence" value="ECO:0007669"/>
    <property type="project" value="TreeGrafter"/>
</dbReference>
<evidence type="ECO:0000313" key="5">
    <source>
        <dbReference type="EMBL" id="NYE71642.1"/>
    </source>
</evidence>
<dbReference type="EC" id="3.2.1.10" evidence="5"/>
<dbReference type="InterPro" id="IPR013780">
    <property type="entry name" value="Glyco_hydro_b"/>
</dbReference>